<sequence>MTLTNNMVDKIAPILQTSDNASDYGDFGSDEEEITIIDELLAQATSQTDEAQHAPLIVIGIEDYESPRGIILPKNLIDTPSHSPEIPTKIEVLRDKSSGPVDTRQSKTPERELTPPTEPAKPDNRSPLDRFRKPPKKALSVTDLVSPSWCELQYYYVLSKHGRKRRTPAMKQGSAVHQSLENEVHVTVPVETTTKEDTWGLRLWNICQGLKTLRDTGRTRELEIWGTVGGELVNGIIDELSYECPDPKHEESLKTKGQPISELPEYQTSITEYLLAKPEKAANGPQKSKAQREQQWIYLTDVKTRATPTLPTGSSLRPVIVQLHLYHHMLENLAQGNFSLDQLTERYKLDPSATFSDSFLAQLGNLNQEVFSQESRDEDTSTDSPPSSQDSMDVLLRHNNLSTLWEYMMQQFRQTFLLETDQETTTQTPLEPPSSQLSTSDLPPPPAQPTRLSPLLTASYLSSTYKHTPPSPGSSQRILGHKSFQFNSAFLRSYLSESLPWWRGEREAQGVVLQEAWKCRSCDFRHECSWIQEREKLALDEALERKKMREMAGFEGKDAAGGAARSKV</sequence>
<gene>
    <name evidence="8" type="ORF">LTR05_003030</name>
</gene>
<keyword evidence="6" id="KW-0269">Exonuclease</keyword>
<protein>
    <submittedName>
        <fullName evidence="8">Uncharacterized protein</fullName>
    </submittedName>
</protein>
<comment type="caution">
    <text evidence="8">The sequence shown here is derived from an EMBL/GenBank/DDBJ whole genome shotgun (WGS) entry which is preliminary data.</text>
</comment>
<keyword evidence="4" id="KW-0479">Metal-binding</keyword>
<keyword evidence="4" id="KW-0408">Iron</keyword>
<accession>A0AAN7T534</accession>
<dbReference type="EMBL" id="JAVRRJ010000002">
    <property type="protein sequence ID" value="KAK5088808.1"/>
    <property type="molecule type" value="Genomic_DNA"/>
</dbReference>
<feature type="region of interest" description="Disordered" evidence="7">
    <location>
        <begin position="75"/>
        <end position="134"/>
    </location>
</feature>
<feature type="compositionally biased region" description="Basic and acidic residues" evidence="7">
    <location>
        <begin position="120"/>
        <end position="132"/>
    </location>
</feature>
<feature type="region of interest" description="Disordered" evidence="7">
    <location>
        <begin position="422"/>
        <end position="452"/>
    </location>
</feature>
<dbReference type="AlphaFoldDB" id="A0AAN7T534"/>
<evidence type="ECO:0000256" key="2">
    <source>
        <dbReference type="ARBA" id="ARBA00009797"/>
    </source>
</evidence>
<proteinExistence type="inferred from homology"/>
<organism evidence="8 9">
    <name type="scientific">Lithohypha guttulata</name>
    <dbReference type="NCBI Taxonomy" id="1690604"/>
    <lineage>
        <taxon>Eukaryota</taxon>
        <taxon>Fungi</taxon>
        <taxon>Dikarya</taxon>
        <taxon>Ascomycota</taxon>
        <taxon>Pezizomycotina</taxon>
        <taxon>Eurotiomycetes</taxon>
        <taxon>Chaetothyriomycetidae</taxon>
        <taxon>Chaetothyriales</taxon>
        <taxon>Trichomeriaceae</taxon>
        <taxon>Lithohypha</taxon>
    </lineage>
</organism>
<evidence type="ECO:0000313" key="9">
    <source>
        <dbReference type="Proteomes" id="UP001309876"/>
    </source>
</evidence>
<dbReference type="GO" id="GO:0005634">
    <property type="term" value="C:nucleus"/>
    <property type="evidence" value="ECO:0007669"/>
    <property type="project" value="TreeGrafter"/>
</dbReference>
<keyword evidence="4" id="KW-0004">4Fe-4S</keyword>
<evidence type="ECO:0000256" key="6">
    <source>
        <dbReference type="ARBA" id="ARBA00022839"/>
    </source>
</evidence>
<feature type="compositionally biased region" description="Basic and acidic residues" evidence="7">
    <location>
        <begin position="104"/>
        <end position="113"/>
    </location>
</feature>
<dbReference type="PANTHER" id="PTHR14464:SF4">
    <property type="entry name" value="EXONUCLEASE V"/>
    <property type="match status" value="1"/>
</dbReference>
<comment type="subunit">
    <text evidence="3">Monomer.</text>
</comment>
<evidence type="ECO:0000256" key="7">
    <source>
        <dbReference type="SAM" id="MobiDB-lite"/>
    </source>
</evidence>
<keyword evidence="6" id="KW-0378">Hydrolase</keyword>
<keyword evidence="5" id="KW-0540">Nuclease</keyword>
<feature type="compositionally biased region" description="Low complexity" evidence="7">
    <location>
        <begin position="382"/>
        <end position="391"/>
    </location>
</feature>
<dbReference type="GO" id="GO:0051539">
    <property type="term" value="F:4 iron, 4 sulfur cluster binding"/>
    <property type="evidence" value="ECO:0007669"/>
    <property type="project" value="UniProtKB-KW"/>
</dbReference>
<feature type="region of interest" description="Disordered" evidence="7">
    <location>
        <begin position="371"/>
        <end position="393"/>
    </location>
</feature>
<evidence type="ECO:0000256" key="1">
    <source>
        <dbReference type="ARBA" id="ARBA00001966"/>
    </source>
</evidence>
<evidence type="ECO:0000256" key="4">
    <source>
        <dbReference type="ARBA" id="ARBA00022485"/>
    </source>
</evidence>
<evidence type="ECO:0000313" key="8">
    <source>
        <dbReference type="EMBL" id="KAK5088808.1"/>
    </source>
</evidence>
<dbReference type="GO" id="GO:0036297">
    <property type="term" value="P:interstrand cross-link repair"/>
    <property type="evidence" value="ECO:0007669"/>
    <property type="project" value="TreeGrafter"/>
</dbReference>
<reference evidence="8 9" key="1">
    <citation type="submission" date="2023-08" db="EMBL/GenBank/DDBJ databases">
        <title>Black Yeasts Isolated from many extreme environments.</title>
        <authorList>
            <person name="Coleine C."/>
            <person name="Stajich J.E."/>
            <person name="Selbmann L."/>
        </authorList>
    </citation>
    <scope>NUCLEOTIDE SEQUENCE [LARGE SCALE GENOMIC DNA]</scope>
    <source>
        <strain evidence="8 9">CCFEE 5910</strain>
    </source>
</reference>
<evidence type="ECO:0000256" key="3">
    <source>
        <dbReference type="ARBA" id="ARBA00011245"/>
    </source>
</evidence>
<dbReference type="InterPro" id="IPR019190">
    <property type="entry name" value="EXOV"/>
</dbReference>
<dbReference type="Proteomes" id="UP001309876">
    <property type="component" value="Unassembled WGS sequence"/>
</dbReference>
<keyword evidence="4" id="KW-0411">Iron-sulfur</keyword>
<comment type="cofactor">
    <cofactor evidence="1">
        <name>[4Fe-4S] cluster</name>
        <dbReference type="ChEBI" id="CHEBI:49883"/>
    </cofactor>
</comment>
<dbReference type="PANTHER" id="PTHR14464">
    <property type="entry name" value="EXONUCLEASE V"/>
    <property type="match status" value="1"/>
</dbReference>
<dbReference type="GO" id="GO:0005739">
    <property type="term" value="C:mitochondrion"/>
    <property type="evidence" value="ECO:0007669"/>
    <property type="project" value="TreeGrafter"/>
</dbReference>
<evidence type="ECO:0000256" key="5">
    <source>
        <dbReference type="ARBA" id="ARBA00022722"/>
    </source>
</evidence>
<name>A0AAN7T534_9EURO</name>
<comment type="similarity">
    <text evidence="2">Belongs to the EXO5 family.</text>
</comment>
<dbReference type="Pfam" id="PF09810">
    <property type="entry name" value="Exo5"/>
    <property type="match status" value="1"/>
</dbReference>
<dbReference type="GO" id="GO:0045145">
    <property type="term" value="F:single-stranded DNA 5'-3' DNA exonuclease activity"/>
    <property type="evidence" value="ECO:0007669"/>
    <property type="project" value="InterPro"/>
</dbReference>
<keyword evidence="9" id="KW-1185">Reference proteome</keyword>